<feature type="chain" id="PRO_5021934141" description="Flagellar biosynthetic protein FliP" evidence="13">
    <location>
        <begin position="26"/>
        <end position="268"/>
    </location>
</feature>
<keyword evidence="13" id="KW-0732">Signal</keyword>
<evidence type="ECO:0000313" key="14">
    <source>
        <dbReference type="EMBL" id="TSJ78645.1"/>
    </source>
</evidence>
<keyword evidence="7 12" id="KW-0653">Protein transport</keyword>
<evidence type="ECO:0000256" key="11">
    <source>
        <dbReference type="ARBA" id="ARBA00023225"/>
    </source>
</evidence>
<feature type="transmembrane region" description="Helical" evidence="12">
    <location>
        <begin position="65"/>
        <end position="98"/>
    </location>
</feature>
<dbReference type="GO" id="GO:0005886">
    <property type="term" value="C:plasma membrane"/>
    <property type="evidence" value="ECO:0007669"/>
    <property type="project" value="UniProtKB-SubCell"/>
</dbReference>
<keyword evidence="10" id="KW-0975">Bacterial flagellum</keyword>
<dbReference type="GO" id="GO:0009425">
    <property type="term" value="C:bacterial-type flagellum basal body"/>
    <property type="evidence" value="ECO:0007669"/>
    <property type="project" value="UniProtKB-SubCell"/>
</dbReference>
<name>A0A556QPS7_9BACT</name>
<proteinExistence type="inferred from homology"/>
<dbReference type="InterPro" id="IPR005838">
    <property type="entry name" value="T3SS_IM_P"/>
</dbReference>
<evidence type="ECO:0000256" key="12">
    <source>
        <dbReference type="RuleBase" id="RU362069"/>
    </source>
</evidence>
<keyword evidence="4 12" id="KW-1003">Cell membrane</keyword>
<evidence type="ECO:0000256" key="10">
    <source>
        <dbReference type="ARBA" id="ARBA00023143"/>
    </source>
</evidence>
<dbReference type="GO" id="GO:0044781">
    <property type="term" value="P:bacterial-type flagellum organization"/>
    <property type="evidence" value="ECO:0007669"/>
    <property type="project" value="UniProtKB-UniRule"/>
</dbReference>
<keyword evidence="14" id="KW-0969">Cilium</keyword>
<feature type="transmembrane region" description="Helical" evidence="12">
    <location>
        <begin position="210"/>
        <end position="230"/>
    </location>
</feature>
<evidence type="ECO:0000256" key="1">
    <source>
        <dbReference type="ARBA" id="ARBA00006257"/>
    </source>
</evidence>
<dbReference type="Proteomes" id="UP000315648">
    <property type="component" value="Unassembled WGS sequence"/>
</dbReference>
<evidence type="ECO:0000256" key="6">
    <source>
        <dbReference type="ARBA" id="ARBA00022795"/>
    </source>
</evidence>
<comment type="similarity">
    <text evidence="1 12">Belongs to the FliP/MopC/SpaP family.</text>
</comment>
<keyword evidence="9 12" id="KW-0472">Membrane</keyword>
<gene>
    <name evidence="12 14" type="primary">fliP</name>
    <name evidence="14" type="ORF">FPL22_04895</name>
</gene>
<evidence type="ECO:0000256" key="2">
    <source>
        <dbReference type="ARBA" id="ARBA00021714"/>
    </source>
</evidence>
<evidence type="ECO:0000256" key="8">
    <source>
        <dbReference type="ARBA" id="ARBA00022989"/>
    </source>
</evidence>
<evidence type="ECO:0000256" key="7">
    <source>
        <dbReference type="ARBA" id="ARBA00022927"/>
    </source>
</evidence>
<feature type="signal peptide" evidence="13">
    <location>
        <begin position="1"/>
        <end position="25"/>
    </location>
</feature>
<keyword evidence="14" id="KW-0966">Cell projection</keyword>
<comment type="subcellular location">
    <subcellularLocation>
        <location evidence="12">Cell membrane</location>
        <topology evidence="12">Multi-pass membrane protein</topology>
    </subcellularLocation>
    <subcellularLocation>
        <location evidence="12">Bacterial flagellum basal body</location>
    </subcellularLocation>
</comment>
<keyword evidence="8 12" id="KW-1133">Transmembrane helix</keyword>
<dbReference type="EMBL" id="VMBG01000001">
    <property type="protein sequence ID" value="TSJ78645.1"/>
    <property type="molecule type" value="Genomic_DNA"/>
</dbReference>
<evidence type="ECO:0000256" key="5">
    <source>
        <dbReference type="ARBA" id="ARBA00022692"/>
    </source>
</evidence>
<comment type="caution">
    <text evidence="14">The sequence shown here is derived from an EMBL/GenBank/DDBJ whole genome shotgun (WGS) entry which is preliminary data.</text>
</comment>
<reference evidence="14 15" key="1">
    <citation type="submission" date="2019-07" db="EMBL/GenBank/DDBJ databases">
        <title>Description of 53C-WASEF.</title>
        <authorList>
            <person name="Pitt A."/>
            <person name="Hahn M.W."/>
        </authorList>
    </citation>
    <scope>NUCLEOTIDE SEQUENCE [LARGE SCALE GENOMIC DNA]</scope>
    <source>
        <strain evidence="14 15">53C-WASEF</strain>
    </source>
</reference>
<dbReference type="RefSeq" id="WP_144228986.1">
    <property type="nucleotide sequence ID" value="NZ_CBCRVV010000002.1"/>
</dbReference>
<keyword evidence="11 12" id="KW-1006">Bacterial flagellum protein export</keyword>
<dbReference type="PANTHER" id="PTHR30587">
    <property type="entry name" value="FLAGELLAR BIOSYNTHETIC PROTEIN FLIP"/>
    <property type="match status" value="1"/>
</dbReference>
<evidence type="ECO:0000256" key="3">
    <source>
        <dbReference type="ARBA" id="ARBA00022448"/>
    </source>
</evidence>
<dbReference type="AlphaFoldDB" id="A0A556QPS7"/>
<feature type="transmembrane region" description="Helical" evidence="12">
    <location>
        <begin position="242"/>
        <end position="263"/>
    </location>
</feature>
<dbReference type="PRINTS" id="PR00951">
    <property type="entry name" value="FLGBIOSNFLIP"/>
</dbReference>
<evidence type="ECO:0000256" key="9">
    <source>
        <dbReference type="ARBA" id="ARBA00023136"/>
    </source>
</evidence>
<dbReference type="InterPro" id="IPR005837">
    <property type="entry name" value="FliP"/>
</dbReference>
<accession>A0A556QPS7</accession>
<dbReference type="OrthoDB" id="9805111at2"/>
<dbReference type="PANTHER" id="PTHR30587:SF0">
    <property type="entry name" value="FLAGELLAR BIOSYNTHETIC PROTEIN FLIP"/>
    <property type="match status" value="1"/>
</dbReference>
<dbReference type="NCBIfam" id="TIGR01103">
    <property type="entry name" value="fliP"/>
    <property type="match status" value="1"/>
</dbReference>
<organism evidence="14 15">
    <name type="scientific">Rariglobus hedericola</name>
    <dbReference type="NCBI Taxonomy" id="2597822"/>
    <lineage>
        <taxon>Bacteria</taxon>
        <taxon>Pseudomonadati</taxon>
        <taxon>Verrucomicrobiota</taxon>
        <taxon>Opitutia</taxon>
        <taxon>Opitutales</taxon>
        <taxon>Opitutaceae</taxon>
        <taxon>Rariglobus</taxon>
    </lineage>
</organism>
<keyword evidence="3 12" id="KW-0813">Transport</keyword>
<dbReference type="Pfam" id="PF00813">
    <property type="entry name" value="FliP"/>
    <property type="match status" value="1"/>
</dbReference>
<dbReference type="PROSITE" id="PS01060">
    <property type="entry name" value="FLIP_1"/>
    <property type="match status" value="1"/>
</dbReference>
<dbReference type="PROSITE" id="PS01061">
    <property type="entry name" value="FLIP_2"/>
    <property type="match status" value="1"/>
</dbReference>
<feature type="transmembrane region" description="Helical" evidence="12">
    <location>
        <begin position="110"/>
        <end position="129"/>
    </location>
</feature>
<evidence type="ECO:0000256" key="4">
    <source>
        <dbReference type="ARBA" id="ARBA00022475"/>
    </source>
</evidence>
<keyword evidence="15" id="KW-1185">Reference proteome</keyword>
<evidence type="ECO:0000313" key="15">
    <source>
        <dbReference type="Proteomes" id="UP000315648"/>
    </source>
</evidence>
<keyword evidence="5 12" id="KW-0812">Transmembrane</keyword>
<keyword evidence="6 12" id="KW-1005">Bacterial flagellum biogenesis</keyword>
<evidence type="ECO:0000256" key="13">
    <source>
        <dbReference type="SAM" id="SignalP"/>
    </source>
</evidence>
<keyword evidence="14" id="KW-0282">Flagellum</keyword>
<dbReference type="GO" id="GO:0009306">
    <property type="term" value="P:protein secretion"/>
    <property type="evidence" value="ECO:0007669"/>
    <property type="project" value="UniProtKB-UniRule"/>
</dbReference>
<dbReference type="NCBIfam" id="NF009438">
    <property type="entry name" value="PRK12797.1"/>
    <property type="match status" value="1"/>
</dbReference>
<dbReference type="PRINTS" id="PR01302">
    <property type="entry name" value="TYPE3IMPPROT"/>
</dbReference>
<protein>
    <recommendedName>
        <fullName evidence="2 12">Flagellar biosynthetic protein FliP</fullName>
    </recommendedName>
</protein>
<sequence length="268" mass="29194">MKRLYLLFVCVVGVCFFQAAGFAQAEPAPVTGAEMALPVPPAASTPLRLNIGLEGSAGTGDVSVAIQLVVVMTLLTLAPSMIVLMTSFTRIVIVLGFVRTAIGVPSAPSNQIIVGLSLFLTMFLMGPVFERVNNEALQPYLAKQVTSSEALDKATTPLKEFMLKQTRTRDLEFFLELGRFPPTKVSDLPIRVVVPAFVISELQTAFQMGFLLFLPFLVIDFLVSSVLMALGMMMMPPSIVSLPFKLLLFVLVDGWHLVVKSLVESFHI</sequence>
<comment type="function">
    <text evidence="12">Plays a role in the flagellum-specific transport system.</text>
</comment>